<comment type="subcellular location">
    <subcellularLocation>
        <location evidence="1">Membrane</location>
        <topology evidence="1">Multi-pass membrane protein</topology>
    </subcellularLocation>
</comment>
<keyword evidence="10" id="KW-1185">Reference proteome</keyword>
<dbReference type="STRING" id="46731.A0A3M6UYY3"/>
<dbReference type="PANTHER" id="PTHR23506">
    <property type="entry name" value="GH10249P"/>
    <property type="match status" value="1"/>
</dbReference>
<evidence type="ECO:0000256" key="3">
    <source>
        <dbReference type="ARBA" id="ARBA00022692"/>
    </source>
</evidence>
<dbReference type="Gene3D" id="1.20.1250.20">
    <property type="entry name" value="MFS general substrate transporter like domains"/>
    <property type="match status" value="2"/>
</dbReference>
<gene>
    <name evidence="9" type="ORF">pdam_00021887</name>
</gene>
<feature type="transmembrane region" description="Helical" evidence="7">
    <location>
        <begin position="273"/>
        <end position="296"/>
    </location>
</feature>
<feature type="domain" description="Major facilitator superfamily (MFS) profile" evidence="8">
    <location>
        <begin position="32"/>
        <end position="418"/>
    </location>
</feature>
<dbReference type="InterPro" id="IPR020846">
    <property type="entry name" value="MFS_dom"/>
</dbReference>
<keyword evidence="4 7" id="KW-1133">Transmembrane helix</keyword>
<feature type="transmembrane region" description="Helical" evidence="7">
    <location>
        <begin position="237"/>
        <end position="261"/>
    </location>
</feature>
<feature type="transmembrane region" description="Helical" evidence="7">
    <location>
        <begin position="31"/>
        <end position="50"/>
    </location>
</feature>
<dbReference type="AlphaFoldDB" id="A0A3M6UYY3"/>
<sequence>MKDSTSKIPVTKSTGDTRPEKEETWTLRNTVIFLSMCLVYFALFAAYSVYAPFLPSEAKDRCVSDIYVGLIFGSYAFVIFLTSPPCGVLVPKYGARTMLVTGTFIAGTSLMLMGFGEVIFDPTMFIIFCFVLRITSAIGAAAAETAVLSLMLQKFPNDTGTVSGAVETSCLVGSSFGPVFGGFMYTVGGFKLPFILMGLILFCSIGVLAFLLSKETEYRTESSKSISMCKSMRPLRIPAVFVMGFSSVIGGALSGFIQPILAPHLREKCYRSLLLSGLIAYSIGYLSLGPAPFLSFLPDGEIWLVCVAMAFSGFVASFFYVPLLPEIMIAARENGMPDNEETNAELSSLYTSVYYLGAFIGPSLGGAFDEHFGFQWAMTIAGLISFAQALVVLIFTLVEKVSRGKCSNQTEEKLSLLN</sequence>
<feature type="transmembrane region" description="Helical" evidence="7">
    <location>
        <begin position="125"/>
        <end position="152"/>
    </location>
</feature>
<feature type="transmembrane region" description="Helical" evidence="7">
    <location>
        <begin position="192"/>
        <end position="212"/>
    </location>
</feature>
<dbReference type="InterPro" id="IPR050930">
    <property type="entry name" value="MFS_Vesicular_Transporter"/>
</dbReference>
<reference evidence="9 10" key="1">
    <citation type="journal article" date="2018" name="Sci. Rep.">
        <title>Comparative analysis of the Pocillopora damicornis genome highlights role of immune system in coral evolution.</title>
        <authorList>
            <person name="Cunning R."/>
            <person name="Bay R.A."/>
            <person name="Gillette P."/>
            <person name="Baker A.C."/>
            <person name="Traylor-Knowles N."/>
        </authorList>
    </citation>
    <scope>NUCLEOTIDE SEQUENCE [LARGE SCALE GENOMIC DNA]</scope>
    <source>
        <strain evidence="9">RSMAS</strain>
        <tissue evidence="9">Whole animal</tissue>
    </source>
</reference>
<evidence type="ECO:0000259" key="8">
    <source>
        <dbReference type="PROSITE" id="PS50850"/>
    </source>
</evidence>
<keyword evidence="2" id="KW-0813">Transport</keyword>
<dbReference type="GO" id="GO:0022857">
    <property type="term" value="F:transmembrane transporter activity"/>
    <property type="evidence" value="ECO:0007669"/>
    <property type="project" value="InterPro"/>
</dbReference>
<dbReference type="OrthoDB" id="5985622at2759"/>
<feature type="region of interest" description="Disordered" evidence="6">
    <location>
        <begin position="1"/>
        <end position="21"/>
    </location>
</feature>
<evidence type="ECO:0000256" key="6">
    <source>
        <dbReference type="SAM" id="MobiDB-lite"/>
    </source>
</evidence>
<dbReference type="Pfam" id="PF07690">
    <property type="entry name" value="MFS_1"/>
    <property type="match status" value="1"/>
</dbReference>
<evidence type="ECO:0000313" key="10">
    <source>
        <dbReference type="Proteomes" id="UP000275408"/>
    </source>
</evidence>
<feature type="transmembrane region" description="Helical" evidence="7">
    <location>
        <begin position="62"/>
        <end position="81"/>
    </location>
</feature>
<dbReference type="EMBL" id="RCHS01000442">
    <property type="protein sequence ID" value="RMX58830.1"/>
    <property type="molecule type" value="Genomic_DNA"/>
</dbReference>
<dbReference type="SUPFAM" id="SSF103473">
    <property type="entry name" value="MFS general substrate transporter"/>
    <property type="match status" value="1"/>
</dbReference>
<feature type="transmembrane region" description="Helical" evidence="7">
    <location>
        <begin position="302"/>
        <end position="325"/>
    </location>
</feature>
<evidence type="ECO:0000256" key="2">
    <source>
        <dbReference type="ARBA" id="ARBA00022448"/>
    </source>
</evidence>
<name>A0A3M6UYY3_POCDA</name>
<evidence type="ECO:0000256" key="5">
    <source>
        <dbReference type="ARBA" id="ARBA00023136"/>
    </source>
</evidence>
<proteinExistence type="predicted"/>
<feature type="transmembrane region" description="Helical" evidence="7">
    <location>
        <begin position="374"/>
        <end position="398"/>
    </location>
</feature>
<feature type="compositionally biased region" description="Polar residues" evidence="6">
    <location>
        <begin position="1"/>
        <end position="14"/>
    </location>
</feature>
<keyword evidence="3 7" id="KW-0812">Transmembrane</keyword>
<evidence type="ECO:0000256" key="4">
    <source>
        <dbReference type="ARBA" id="ARBA00022989"/>
    </source>
</evidence>
<evidence type="ECO:0000256" key="7">
    <source>
        <dbReference type="SAM" id="Phobius"/>
    </source>
</evidence>
<dbReference type="Proteomes" id="UP000275408">
    <property type="component" value="Unassembled WGS sequence"/>
</dbReference>
<evidence type="ECO:0000256" key="1">
    <source>
        <dbReference type="ARBA" id="ARBA00004141"/>
    </source>
</evidence>
<feature type="transmembrane region" description="Helical" evidence="7">
    <location>
        <begin position="93"/>
        <end position="113"/>
    </location>
</feature>
<dbReference type="InterPro" id="IPR011701">
    <property type="entry name" value="MFS"/>
</dbReference>
<dbReference type="GO" id="GO:0016020">
    <property type="term" value="C:membrane"/>
    <property type="evidence" value="ECO:0007669"/>
    <property type="project" value="UniProtKB-SubCell"/>
</dbReference>
<comment type="caution">
    <text evidence="9">The sequence shown here is derived from an EMBL/GenBank/DDBJ whole genome shotgun (WGS) entry which is preliminary data.</text>
</comment>
<evidence type="ECO:0000313" key="9">
    <source>
        <dbReference type="EMBL" id="RMX58830.1"/>
    </source>
</evidence>
<protein>
    <recommendedName>
        <fullName evidence="8">Major facilitator superfamily (MFS) profile domain-containing protein</fullName>
    </recommendedName>
</protein>
<accession>A0A3M6UYY3</accession>
<dbReference type="PROSITE" id="PS50850">
    <property type="entry name" value="MFS"/>
    <property type="match status" value="1"/>
</dbReference>
<dbReference type="InterPro" id="IPR036259">
    <property type="entry name" value="MFS_trans_sf"/>
</dbReference>
<dbReference type="PANTHER" id="PTHR23506:SF26">
    <property type="entry name" value="MFS-TYPE TRANSPORTER SLC18B1"/>
    <property type="match status" value="1"/>
</dbReference>
<organism evidence="9 10">
    <name type="scientific">Pocillopora damicornis</name>
    <name type="common">Cauliflower coral</name>
    <name type="synonym">Millepora damicornis</name>
    <dbReference type="NCBI Taxonomy" id="46731"/>
    <lineage>
        <taxon>Eukaryota</taxon>
        <taxon>Metazoa</taxon>
        <taxon>Cnidaria</taxon>
        <taxon>Anthozoa</taxon>
        <taxon>Hexacorallia</taxon>
        <taxon>Scleractinia</taxon>
        <taxon>Astrocoeniina</taxon>
        <taxon>Pocilloporidae</taxon>
        <taxon>Pocillopora</taxon>
    </lineage>
</organism>
<keyword evidence="5 7" id="KW-0472">Membrane</keyword>